<dbReference type="PROSITE" id="PS50235">
    <property type="entry name" value="USP_3"/>
    <property type="match status" value="1"/>
</dbReference>
<reference evidence="9" key="2">
    <citation type="submission" date="2025-09" db="UniProtKB">
        <authorList>
            <consortium name="Ensembl"/>
        </authorList>
    </citation>
    <scope>IDENTIFICATION</scope>
</reference>
<dbReference type="Proteomes" id="UP000261640">
    <property type="component" value="Unplaced"/>
</dbReference>
<dbReference type="EC" id="3.4.19.12" evidence="6"/>
<dbReference type="GO" id="GO:0043161">
    <property type="term" value="P:proteasome-mediated ubiquitin-dependent protein catabolic process"/>
    <property type="evidence" value="ECO:0007669"/>
    <property type="project" value="InterPro"/>
</dbReference>
<dbReference type="Pfam" id="PF00443">
    <property type="entry name" value="UCH"/>
    <property type="match status" value="1"/>
</dbReference>
<feature type="compositionally biased region" description="Polar residues" evidence="7">
    <location>
        <begin position="598"/>
        <end position="609"/>
    </location>
</feature>
<sequence length="941" mass="108557">MLLSGCLGICKDELQTAIELSLQESHNAQEEEREFHRALEASAEENAARMKRKRCEAQSEMCSPADWTRQDDWPVGIRNVGNTCWFSAVIQSLFHLPVFRRLVLNYQLSERILEKCKSHSRNIAFMQELRCLFALMVGSTRRFVDPSAAVELLREAFRTSEAQQDVSEFSHKLLDWLEDAFQLAAKDKQQNPMVQLFYGTFVTERRHEGNTLCNIEQFGQYPLQVNGFNNLDECLEGAMVEKEIESLHSDHIVTSGRERWFKKLPPVLTFELSRFEFNTQLGRPEKIHKKLEFPQIIYMDRYLHKNIEQTHERRGEVKKMKEQLAVLQQKLECYKNYGSGPTKYPLADMLQFVLEFATTKPTSVSPAEDLRPAASSPTPASHPLIAQDKESTTGLVSSVSSCQRTPIYKPFTQCRHPVDCPPHPAPHSITEEELHFVKTCLQRWRTEVENDINELKASIDRLTQMLEGMYSHNSLCQVPYRLHAVLVHEGQASAGHYWAYIYDHANKRWMKYNDISITESSWEELERDSFGGMTNASAYCLMYIDDRLPHLITEDTDNETGQVLHGLDSLPPILRRYVQEDNRWFQQELSEWEEQFCQTATPQGESTASAFREAPEHEAEQKSEEQQQEVPARQQQTENEVSEVEIPNVGRIMVRADADGYNEEVGRFYSAFHEEYSRLYELSQEETTPQEDARLQHALVYFFQNKAPKRIIERTLLEQFTDRNLSFDERYRQITNSLLMMTVLSALSQQWHDDYRLFRTVFVYLLTGLEHYQNGKMREALIYLTHAYESNATLLGNGEKRGVDQSLIAVYRRKCLTALNESASRLFSSGEESKVEEGVTIMNEAVIPCLHLMSHDLSLSQEDREAMESIRSHWCCCLGQDMDDSLQVKLGEFLPRVLDGSAEAVVLKDPPKVHDNQAHDLCSRLAAVMESIHNTTIVIVK</sequence>
<keyword evidence="3 6" id="KW-0833">Ubl conjugation pathway</keyword>
<dbReference type="AlphaFoldDB" id="A0A7N8XAC4"/>
<evidence type="ECO:0000256" key="5">
    <source>
        <dbReference type="ARBA" id="ARBA00022807"/>
    </source>
</evidence>
<reference evidence="9" key="1">
    <citation type="submission" date="2025-08" db="UniProtKB">
        <authorList>
            <consortium name="Ensembl"/>
        </authorList>
    </citation>
    <scope>IDENTIFICATION</scope>
</reference>
<dbReference type="PROSITE" id="PS00972">
    <property type="entry name" value="USP_1"/>
    <property type="match status" value="1"/>
</dbReference>
<evidence type="ECO:0000256" key="4">
    <source>
        <dbReference type="ARBA" id="ARBA00022801"/>
    </source>
</evidence>
<comment type="similarity">
    <text evidence="6">Belongs to the peptidase C19 family.</text>
</comment>
<dbReference type="Ensembl" id="ENSMAMT00000042859.1">
    <property type="protein sequence ID" value="ENSMAMP00000048071.1"/>
    <property type="gene ID" value="ENSMAMG00000002619.2"/>
</dbReference>
<dbReference type="PANTHER" id="PTHR43982">
    <property type="entry name" value="UBIQUITIN CARBOXYL-TERMINAL HYDROLASE"/>
    <property type="match status" value="1"/>
</dbReference>
<dbReference type="GO" id="GO:0061136">
    <property type="term" value="P:regulation of proteasomal protein catabolic process"/>
    <property type="evidence" value="ECO:0007669"/>
    <property type="project" value="TreeGrafter"/>
</dbReference>
<evidence type="ECO:0000256" key="6">
    <source>
        <dbReference type="RuleBase" id="RU366025"/>
    </source>
</evidence>
<evidence type="ECO:0000256" key="7">
    <source>
        <dbReference type="SAM" id="MobiDB-lite"/>
    </source>
</evidence>
<dbReference type="PROSITE" id="PS00973">
    <property type="entry name" value="USP_2"/>
    <property type="match status" value="1"/>
</dbReference>
<dbReference type="PANTHER" id="PTHR43982:SF6">
    <property type="entry name" value="UBIQUITIN CARBOXYL-TERMINAL HYDROLASE 2-RELATED"/>
    <property type="match status" value="1"/>
</dbReference>
<feature type="region of interest" description="Disordered" evidence="7">
    <location>
        <begin position="598"/>
        <end position="644"/>
    </location>
</feature>
<dbReference type="GeneTree" id="ENSGT00940000157670"/>
<evidence type="ECO:0000259" key="8">
    <source>
        <dbReference type="PROSITE" id="PS50235"/>
    </source>
</evidence>
<keyword evidence="5 6" id="KW-0788">Thiol protease</keyword>
<dbReference type="GO" id="GO:0070628">
    <property type="term" value="F:proteasome binding"/>
    <property type="evidence" value="ECO:0007669"/>
    <property type="project" value="TreeGrafter"/>
</dbReference>
<dbReference type="GO" id="GO:0004843">
    <property type="term" value="F:cysteine-type deubiquitinase activity"/>
    <property type="evidence" value="ECO:0007669"/>
    <property type="project" value="UniProtKB-UniRule"/>
</dbReference>
<evidence type="ECO:0000256" key="3">
    <source>
        <dbReference type="ARBA" id="ARBA00022786"/>
    </source>
</evidence>
<comment type="catalytic activity">
    <reaction evidence="1 6">
        <text>Thiol-dependent hydrolysis of ester, thioester, amide, peptide and isopeptide bonds formed by the C-terminal Gly of ubiquitin (a 76-residue protein attached to proteins as an intracellular targeting signal).</text>
        <dbReference type="EC" id="3.4.19.12"/>
    </reaction>
</comment>
<evidence type="ECO:0000256" key="2">
    <source>
        <dbReference type="ARBA" id="ARBA00022670"/>
    </source>
</evidence>
<name>A0A7N8XAC4_9TELE</name>
<evidence type="ECO:0000256" key="1">
    <source>
        <dbReference type="ARBA" id="ARBA00000707"/>
    </source>
</evidence>
<proteinExistence type="inferred from homology"/>
<evidence type="ECO:0000313" key="9">
    <source>
        <dbReference type="Ensembl" id="ENSMAMP00000048071.1"/>
    </source>
</evidence>
<dbReference type="Gene3D" id="3.90.70.10">
    <property type="entry name" value="Cysteine proteinases"/>
    <property type="match status" value="1"/>
</dbReference>
<dbReference type="SUPFAM" id="SSF54001">
    <property type="entry name" value="Cysteine proteinases"/>
    <property type="match status" value="1"/>
</dbReference>
<dbReference type="InterPro" id="IPR038765">
    <property type="entry name" value="Papain-like_cys_pep_sf"/>
</dbReference>
<protein>
    <recommendedName>
        <fullName evidence="6">Ubiquitin carboxyl-terminal hydrolase</fullName>
        <ecNumber evidence="6">3.4.19.12</ecNumber>
    </recommendedName>
</protein>
<accession>A0A7N8XAC4</accession>
<feature type="compositionally biased region" description="Low complexity" evidence="7">
    <location>
        <begin position="372"/>
        <end position="381"/>
    </location>
</feature>
<dbReference type="InterPro" id="IPR028889">
    <property type="entry name" value="USP"/>
</dbReference>
<evidence type="ECO:0000313" key="10">
    <source>
        <dbReference type="Proteomes" id="UP000261640"/>
    </source>
</evidence>
<keyword evidence="2 6" id="KW-0645">Protease</keyword>
<dbReference type="CDD" id="cd02665">
    <property type="entry name" value="Peptidase_C19I"/>
    <property type="match status" value="1"/>
</dbReference>
<organism evidence="9 10">
    <name type="scientific">Mastacembelus armatus</name>
    <name type="common">zig-zag eel</name>
    <dbReference type="NCBI Taxonomy" id="205130"/>
    <lineage>
        <taxon>Eukaryota</taxon>
        <taxon>Metazoa</taxon>
        <taxon>Chordata</taxon>
        <taxon>Craniata</taxon>
        <taxon>Vertebrata</taxon>
        <taxon>Euteleostomi</taxon>
        <taxon>Actinopterygii</taxon>
        <taxon>Neopterygii</taxon>
        <taxon>Teleostei</taxon>
        <taxon>Neoteleostei</taxon>
        <taxon>Acanthomorphata</taxon>
        <taxon>Anabantaria</taxon>
        <taxon>Synbranchiformes</taxon>
        <taxon>Mastacembelidae</taxon>
        <taxon>Mastacembelus</taxon>
    </lineage>
</organism>
<keyword evidence="4 6" id="KW-0378">Hydrolase</keyword>
<feature type="compositionally biased region" description="Basic and acidic residues" evidence="7">
    <location>
        <begin position="613"/>
        <end position="625"/>
    </location>
</feature>
<dbReference type="InterPro" id="IPR001394">
    <property type="entry name" value="Peptidase_C19_UCH"/>
</dbReference>
<keyword evidence="10" id="KW-1185">Reference proteome</keyword>
<dbReference type="GO" id="GO:0016579">
    <property type="term" value="P:protein deubiquitination"/>
    <property type="evidence" value="ECO:0007669"/>
    <property type="project" value="InterPro"/>
</dbReference>
<dbReference type="InterPro" id="IPR018200">
    <property type="entry name" value="USP_CS"/>
</dbReference>
<feature type="domain" description="USP" evidence="8">
    <location>
        <begin position="75"/>
        <end position="546"/>
    </location>
</feature>
<feature type="region of interest" description="Disordered" evidence="7">
    <location>
        <begin position="363"/>
        <end position="383"/>
    </location>
</feature>
<feature type="compositionally biased region" description="Low complexity" evidence="7">
    <location>
        <begin position="628"/>
        <end position="638"/>
    </location>
</feature>
<dbReference type="InterPro" id="IPR044635">
    <property type="entry name" value="UBP14-like"/>
</dbReference>